<evidence type="ECO:0000256" key="2">
    <source>
        <dbReference type="SAM" id="MobiDB-lite"/>
    </source>
</evidence>
<dbReference type="Pfam" id="PF00172">
    <property type="entry name" value="Zn_clus"/>
    <property type="match status" value="1"/>
</dbReference>
<dbReference type="AlphaFoldDB" id="A0A2T2N832"/>
<evidence type="ECO:0000313" key="4">
    <source>
        <dbReference type="EMBL" id="PSN61621.1"/>
    </source>
</evidence>
<sequence>MVGVVKSNRCGTCRRRKVKCDEAKPVCGPCRKRNRVCEAPATKIKFAEAKGLQGGFSHRPTSSGASAGGSTSPDQVAVLRIKTMGDGSSYQTWRFNASSAVANGSTATSSSDASPPRYTPSLSASDMLQLVLLDTFNHSVVGLRVSSIAQFVCEIPRRLGQSFALDDAVKCLLHCHKTMCRGDGPSPTGPGPRSYVRALHSLQVALNDKEECLSDNTLCAVAILGQVEMLGGGACDTHGMNWIRHAGGAARLIEARGPIAAKDSFAKVLLRSQRGNCFTSSVMRGQECFLDSPDWRNYSFLDDPAPDEEVAIEDMMRPMMALPALLKLVRSPDKDQRQRRLILERAEELLASLKGTADFVSVQSRATKVQSCDNNPLYPVVYDFPARRVAYLCTHLWAFSLVLNNIIIDMLPESRPDSEKDARKSHCAQLCRQLCMSYEYCEQFLPLGSMYMATPFVVACHVAPPQEKQWIVRRLGKIGEHMPFMKEHWNPMGIEIMSRYFHGKSASMVQDGADHDGYAKSWAENTRVVEKDGITDETSLSPDTQATCSSSLDWS</sequence>
<dbReference type="STRING" id="1448308.A0A2T2N832"/>
<dbReference type="OrthoDB" id="4314040at2759"/>
<dbReference type="InterPro" id="IPR036864">
    <property type="entry name" value="Zn2-C6_fun-type_DNA-bd_sf"/>
</dbReference>
<feature type="region of interest" description="Disordered" evidence="2">
    <location>
        <begin position="533"/>
        <end position="555"/>
    </location>
</feature>
<protein>
    <recommendedName>
        <fullName evidence="3">Zn(2)-C6 fungal-type domain-containing protein</fullName>
    </recommendedName>
</protein>
<dbReference type="CDD" id="cd00067">
    <property type="entry name" value="GAL4"/>
    <property type="match status" value="1"/>
</dbReference>
<dbReference type="PROSITE" id="PS50048">
    <property type="entry name" value="ZN2_CY6_FUNGAL_2"/>
    <property type="match status" value="1"/>
</dbReference>
<feature type="compositionally biased region" description="Low complexity" evidence="2">
    <location>
        <begin position="61"/>
        <end position="72"/>
    </location>
</feature>
<dbReference type="InterPro" id="IPR001138">
    <property type="entry name" value="Zn2Cys6_DnaBD"/>
</dbReference>
<dbReference type="GO" id="GO:0000981">
    <property type="term" value="F:DNA-binding transcription factor activity, RNA polymerase II-specific"/>
    <property type="evidence" value="ECO:0007669"/>
    <property type="project" value="InterPro"/>
</dbReference>
<dbReference type="InterPro" id="IPR053178">
    <property type="entry name" value="Osmoadaptation_assoc"/>
</dbReference>
<reference evidence="4 5" key="1">
    <citation type="journal article" date="2018" name="Front. Microbiol.">
        <title>Genome-Wide Analysis of Corynespora cassiicola Leaf Fall Disease Putative Effectors.</title>
        <authorList>
            <person name="Lopez D."/>
            <person name="Ribeiro S."/>
            <person name="Label P."/>
            <person name="Fumanal B."/>
            <person name="Venisse J.S."/>
            <person name="Kohler A."/>
            <person name="de Oliveira R.R."/>
            <person name="Labutti K."/>
            <person name="Lipzen A."/>
            <person name="Lail K."/>
            <person name="Bauer D."/>
            <person name="Ohm R.A."/>
            <person name="Barry K.W."/>
            <person name="Spatafora J."/>
            <person name="Grigoriev I.V."/>
            <person name="Martin F.M."/>
            <person name="Pujade-Renaud V."/>
        </authorList>
    </citation>
    <scope>NUCLEOTIDE SEQUENCE [LARGE SCALE GENOMIC DNA]</scope>
    <source>
        <strain evidence="4 5">Philippines</strain>
    </source>
</reference>
<dbReference type="EMBL" id="KZ678143">
    <property type="protein sequence ID" value="PSN61621.1"/>
    <property type="molecule type" value="Genomic_DNA"/>
</dbReference>
<name>A0A2T2N832_CORCC</name>
<evidence type="ECO:0000259" key="3">
    <source>
        <dbReference type="PROSITE" id="PS50048"/>
    </source>
</evidence>
<feature type="compositionally biased region" description="Polar residues" evidence="2">
    <location>
        <begin position="536"/>
        <end position="555"/>
    </location>
</feature>
<dbReference type="Proteomes" id="UP000240883">
    <property type="component" value="Unassembled WGS sequence"/>
</dbReference>
<evidence type="ECO:0000256" key="1">
    <source>
        <dbReference type="ARBA" id="ARBA00023242"/>
    </source>
</evidence>
<dbReference type="PANTHER" id="PTHR38111">
    <property type="entry name" value="ZN(2)-C6 FUNGAL-TYPE DOMAIN-CONTAINING PROTEIN-RELATED"/>
    <property type="match status" value="1"/>
</dbReference>
<gene>
    <name evidence="4" type="ORF">BS50DRAFT_638925</name>
</gene>
<dbReference type="SMART" id="SM00066">
    <property type="entry name" value="GAL4"/>
    <property type="match status" value="1"/>
</dbReference>
<keyword evidence="5" id="KW-1185">Reference proteome</keyword>
<organism evidence="4 5">
    <name type="scientific">Corynespora cassiicola Philippines</name>
    <dbReference type="NCBI Taxonomy" id="1448308"/>
    <lineage>
        <taxon>Eukaryota</taxon>
        <taxon>Fungi</taxon>
        <taxon>Dikarya</taxon>
        <taxon>Ascomycota</taxon>
        <taxon>Pezizomycotina</taxon>
        <taxon>Dothideomycetes</taxon>
        <taxon>Pleosporomycetidae</taxon>
        <taxon>Pleosporales</taxon>
        <taxon>Corynesporascaceae</taxon>
        <taxon>Corynespora</taxon>
    </lineage>
</organism>
<keyword evidence="1" id="KW-0539">Nucleus</keyword>
<dbReference type="Gene3D" id="4.10.240.10">
    <property type="entry name" value="Zn(2)-C6 fungal-type DNA-binding domain"/>
    <property type="match status" value="1"/>
</dbReference>
<dbReference type="GO" id="GO:0008270">
    <property type="term" value="F:zinc ion binding"/>
    <property type="evidence" value="ECO:0007669"/>
    <property type="project" value="InterPro"/>
</dbReference>
<evidence type="ECO:0000313" key="5">
    <source>
        <dbReference type="Proteomes" id="UP000240883"/>
    </source>
</evidence>
<feature type="domain" description="Zn(2)-C6 fungal-type" evidence="3">
    <location>
        <begin position="9"/>
        <end position="37"/>
    </location>
</feature>
<accession>A0A2T2N832</accession>
<feature type="region of interest" description="Disordered" evidence="2">
    <location>
        <begin position="53"/>
        <end position="73"/>
    </location>
</feature>
<proteinExistence type="predicted"/>
<dbReference type="SUPFAM" id="SSF57701">
    <property type="entry name" value="Zn2/Cys6 DNA-binding domain"/>
    <property type="match status" value="1"/>
</dbReference>